<keyword evidence="8" id="KW-1185">Reference proteome</keyword>
<accession>A0AAR2K471</accession>
<dbReference type="FunFam" id="3.90.215.10:FF:000015">
    <property type="entry name" value="Intelectin 2"/>
    <property type="match status" value="1"/>
</dbReference>
<dbReference type="SUPFAM" id="SSF56496">
    <property type="entry name" value="Fibrinogen C-terminal domain-like"/>
    <property type="match status" value="1"/>
</dbReference>
<evidence type="ECO:0000259" key="6">
    <source>
        <dbReference type="PROSITE" id="PS51406"/>
    </source>
</evidence>
<dbReference type="InterPro" id="IPR014716">
    <property type="entry name" value="Fibrinogen_a/b/g_C_1"/>
</dbReference>
<dbReference type="InterPro" id="IPR036056">
    <property type="entry name" value="Fibrinogen-like_C"/>
</dbReference>
<keyword evidence="5" id="KW-0732">Signal</keyword>
<organism evidence="7 8">
    <name type="scientific">Pygocentrus nattereri</name>
    <name type="common">Red-bellied piranha</name>
    <dbReference type="NCBI Taxonomy" id="42514"/>
    <lineage>
        <taxon>Eukaryota</taxon>
        <taxon>Metazoa</taxon>
        <taxon>Chordata</taxon>
        <taxon>Craniata</taxon>
        <taxon>Vertebrata</taxon>
        <taxon>Euteleostomi</taxon>
        <taxon>Actinopterygii</taxon>
        <taxon>Neopterygii</taxon>
        <taxon>Teleostei</taxon>
        <taxon>Ostariophysi</taxon>
        <taxon>Characiformes</taxon>
        <taxon>Characoidei</taxon>
        <taxon>Pygocentrus</taxon>
    </lineage>
</organism>
<keyword evidence="1" id="KW-0479">Metal-binding</keyword>
<sequence>MPFVLCFGFLLICLSTSLFPCDSRSAGIMYILQDGEAPEPPTDNKQKHDRGYVARSCKELRDKHKINEDGLYFLTTENGAVYQAYCDMTTAGGGWTLVASVHENNMFGKCTVGDRWSSQQGNDPNVPNGDGNWANTATFGSAEGATSDDYKNPGYYDIVAQDVSVWHVPNNALVQQWTAASILRYHTENRILSLHGGNLFNLFKEFPVTYGAGVCRTNNGPTAPVVYDFGNEGSTKNFYGPNVRGKSTSFDCLEPHDDGTLDFDLINSLYESFQESLRLASSLSECLTMRRQPWQSVLESDQPAATQNTTVLVEEVISQKLHPDSVEISLVLTGMDTGQMQAGVRPERLLKLRCFFSIAESQNTPPAFSSASCSKFTEWNTQFYL</sequence>
<dbReference type="PROSITE" id="PS51406">
    <property type="entry name" value="FIBRINOGEN_C_2"/>
    <property type="match status" value="1"/>
</dbReference>
<dbReference type="GO" id="GO:0046872">
    <property type="term" value="F:metal ion binding"/>
    <property type="evidence" value="ECO:0007669"/>
    <property type="project" value="UniProtKB-KW"/>
</dbReference>
<reference evidence="7" key="3">
    <citation type="submission" date="2025-09" db="UniProtKB">
        <authorList>
            <consortium name="Ensembl"/>
        </authorList>
    </citation>
    <scope>IDENTIFICATION</scope>
</reference>
<keyword evidence="4" id="KW-1015">Disulfide bond</keyword>
<feature type="domain" description="Fibrinogen C-terminal" evidence="6">
    <location>
        <begin position="48"/>
        <end position="98"/>
    </location>
</feature>
<dbReference type="AlphaFoldDB" id="A0AAR2K471"/>
<feature type="chain" id="PRO_5043658481" evidence="5">
    <location>
        <begin position="18"/>
        <end position="385"/>
    </location>
</feature>
<evidence type="ECO:0000256" key="1">
    <source>
        <dbReference type="ARBA" id="ARBA00022723"/>
    </source>
</evidence>
<reference evidence="7 8" key="1">
    <citation type="submission" date="2020-10" db="EMBL/GenBank/DDBJ databases">
        <title>Pygocentrus nattereri (red-bellied piranha) genome, fPygNat1, primary haplotype.</title>
        <authorList>
            <person name="Myers G."/>
            <person name="Meyer A."/>
            <person name="Karagic N."/>
            <person name="Pippel M."/>
            <person name="Winkler S."/>
            <person name="Tracey A."/>
            <person name="Wood J."/>
            <person name="Formenti G."/>
            <person name="Howe K."/>
            <person name="Fedrigo O."/>
            <person name="Jarvis E.D."/>
        </authorList>
    </citation>
    <scope>NUCLEOTIDE SEQUENCE [LARGE SCALE GENOMIC DNA]</scope>
</reference>
<name>A0AAR2K471_PYGNA</name>
<reference evidence="7" key="2">
    <citation type="submission" date="2025-08" db="UniProtKB">
        <authorList>
            <consortium name="Ensembl"/>
        </authorList>
    </citation>
    <scope>IDENTIFICATION</scope>
</reference>
<feature type="signal peptide" evidence="5">
    <location>
        <begin position="1"/>
        <end position="17"/>
    </location>
</feature>
<proteinExistence type="predicted"/>
<dbReference type="InterPro" id="IPR002181">
    <property type="entry name" value="Fibrinogen_a/b/g_C_dom"/>
</dbReference>
<dbReference type="PANTHER" id="PTHR16146">
    <property type="entry name" value="INTELECTIN"/>
    <property type="match status" value="1"/>
</dbReference>
<dbReference type="GeneTree" id="ENSGT00940000154757"/>
<evidence type="ECO:0000313" key="7">
    <source>
        <dbReference type="Ensembl" id="ENSPNAP00000059113.1"/>
    </source>
</evidence>
<keyword evidence="2" id="KW-0430">Lectin</keyword>
<evidence type="ECO:0000256" key="4">
    <source>
        <dbReference type="ARBA" id="ARBA00023157"/>
    </source>
</evidence>
<dbReference type="Gene3D" id="3.90.215.10">
    <property type="entry name" value="Gamma Fibrinogen, chain A, domain 1"/>
    <property type="match status" value="1"/>
</dbReference>
<dbReference type="Ensembl" id="ENSPNAT00000074389.1">
    <property type="protein sequence ID" value="ENSPNAP00000059113.1"/>
    <property type="gene ID" value="ENSPNAG00000011771.2"/>
</dbReference>
<evidence type="ECO:0000256" key="2">
    <source>
        <dbReference type="ARBA" id="ARBA00022734"/>
    </source>
</evidence>
<dbReference type="Proteomes" id="UP001501920">
    <property type="component" value="Chromosome 22"/>
</dbReference>
<evidence type="ECO:0000256" key="3">
    <source>
        <dbReference type="ARBA" id="ARBA00022837"/>
    </source>
</evidence>
<evidence type="ECO:0000313" key="8">
    <source>
        <dbReference type="Proteomes" id="UP001501920"/>
    </source>
</evidence>
<keyword evidence="3" id="KW-0106">Calcium</keyword>
<protein>
    <submittedName>
        <fullName evidence="7">Intelectin 1</fullName>
    </submittedName>
</protein>
<dbReference type="PANTHER" id="PTHR16146:SF46">
    <property type="entry name" value="INTELECTIN-1A-RELATED"/>
    <property type="match status" value="1"/>
</dbReference>
<dbReference type="GO" id="GO:0070492">
    <property type="term" value="F:oligosaccharide binding"/>
    <property type="evidence" value="ECO:0007669"/>
    <property type="project" value="TreeGrafter"/>
</dbReference>
<evidence type="ECO:0000256" key="5">
    <source>
        <dbReference type="SAM" id="SignalP"/>
    </source>
</evidence>
<dbReference type="GO" id="GO:0005615">
    <property type="term" value="C:extracellular space"/>
    <property type="evidence" value="ECO:0007669"/>
    <property type="project" value="TreeGrafter"/>
</dbReference>
<dbReference type="NCBIfam" id="NF040941">
    <property type="entry name" value="GGGWT_bact"/>
    <property type="match status" value="1"/>
</dbReference>